<feature type="transmembrane region" description="Helical" evidence="8">
    <location>
        <begin position="227"/>
        <end position="249"/>
    </location>
</feature>
<dbReference type="InterPro" id="IPR020846">
    <property type="entry name" value="MFS_dom"/>
</dbReference>
<dbReference type="Proteomes" id="UP001500610">
    <property type="component" value="Unassembled WGS sequence"/>
</dbReference>
<dbReference type="CDD" id="cd17321">
    <property type="entry name" value="MFS_MMR_MDR_like"/>
    <property type="match status" value="1"/>
</dbReference>
<dbReference type="EMBL" id="BAABIV010000002">
    <property type="protein sequence ID" value="GAA4970566.1"/>
    <property type="molecule type" value="Genomic_DNA"/>
</dbReference>
<feature type="transmembrane region" description="Helical" evidence="8">
    <location>
        <begin position="261"/>
        <end position="285"/>
    </location>
</feature>
<dbReference type="InterPro" id="IPR036259">
    <property type="entry name" value="MFS_trans_sf"/>
</dbReference>
<accession>A0ABP9HH72</accession>
<dbReference type="PANTHER" id="PTHR42718:SF47">
    <property type="entry name" value="METHYL VIOLOGEN RESISTANCE PROTEIN SMVA"/>
    <property type="match status" value="1"/>
</dbReference>
<feature type="transmembrane region" description="Helical" evidence="8">
    <location>
        <begin position="139"/>
        <end position="161"/>
    </location>
</feature>
<feature type="transmembrane region" description="Helical" evidence="8">
    <location>
        <begin position="12"/>
        <end position="37"/>
    </location>
</feature>
<dbReference type="PROSITE" id="PS50850">
    <property type="entry name" value="MFS"/>
    <property type="match status" value="1"/>
</dbReference>
<evidence type="ECO:0000256" key="2">
    <source>
        <dbReference type="ARBA" id="ARBA00022448"/>
    </source>
</evidence>
<evidence type="ECO:0000259" key="9">
    <source>
        <dbReference type="PROSITE" id="PS50850"/>
    </source>
</evidence>
<keyword evidence="7" id="KW-0046">Antibiotic resistance</keyword>
<sequence>MSDATDKAGRKEWVGLATLVLPCLLVSMDVGVLFFALPDIAGDLRPSATEQLWISDLYGFLLAGMLIPMGALGDRIGRRKLLLIGGAAFGLASFAASLSDSATQLIVTRALLGIAGATLMPSTLSLIRNMFLDENQRKAAIGIWTGAATSGIALGPILAGFLLEHFWWGSVFLINIPVMVLLLIVGPILLPEFKAPQPDRFDLVGAVLSLAAILLVVYGIKDATVDGFGVTSLASILGGLLVGTVFVLVQRRGKGGLIDVALFRSPAFTASVVLKLLTMFALTGITLFTNQYLQLVQGLRPFTAALWSLSVMPALFVVMSVTVALSTKVRPGYLLSAGLVLMTIGFVQLSVLRPDSGLWVVLTGAGTVAAGMMMTAPLLADMVMAAAPPERAGAASAMSETSDELGGAIGMAILGSVGAAIYHRQMSDVQVPGASSGALEAARDTLGGARAVAGQLPGQLGDGLLAAGQRAFTDGMNTAAIVAGCVMLVTAALTARLLRGLPSPAAAAVEDDAEELVAARAQT</sequence>
<comment type="subcellular location">
    <subcellularLocation>
        <location evidence="1">Cell membrane</location>
        <topology evidence="1">Multi-pass membrane protein</topology>
    </subcellularLocation>
</comment>
<dbReference type="Gene3D" id="1.20.1720.10">
    <property type="entry name" value="Multidrug resistance protein D"/>
    <property type="match status" value="1"/>
</dbReference>
<dbReference type="InterPro" id="IPR011701">
    <property type="entry name" value="MFS"/>
</dbReference>
<feature type="transmembrane region" description="Helical" evidence="8">
    <location>
        <begin position="81"/>
        <end position="99"/>
    </location>
</feature>
<feature type="transmembrane region" description="Helical" evidence="8">
    <location>
        <begin position="201"/>
        <end position="221"/>
    </location>
</feature>
<evidence type="ECO:0000313" key="11">
    <source>
        <dbReference type="Proteomes" id="UP001500610"/>
    </source>
</evidence>
<evidence type="ECO:0000256" key="6">
    <source>
        <dbReference type="ARBA" id="ARBA00023136"/>
    </source>
</evidence>
<feature type="transmembrane region" description="Helical" evidence="8">
    <location>
        <begin position="305"/>
        <end position="325"/>
    </location>
</feature>
<comment type="caution">
    <text evidence="10">The sequence shown here is derived from an EMBL/GenBank/DDBJ whole genome shotgun (WGS) entry which is preliminary data.</text>
</comment>
<gene>
    <name evidence="10" type="ORF">GCM10023257_03100</name>
</gene>
<keyword evidence="3" id="KW-1003">Cell membrane</keyword>
<feature type="transmembrane region" description="Helical" evidence="8">
    <location>
        <begin position="105"/>
        <end position="127"/>
    </location>
</feature>
<dbReference type="Pfam" id="PF07690">
    <property type="entry name" value="MFS_1"/>
    <property type="match status" value="1"/>
</dbReference>
<keyword evidence="2" id="KW-0813">Transport</keyword>
<evidence type="ECO:0000256" key="3">
    <source>
        <dbReference type="ARBA" id="ARBA00022475"/>
    </source>
</evidence>
<evidence type="ECO:0000256" key="5">
    <source>
        <dbReference type="ARBA" id="ARBA00022989"/>
    </source>
</evidence>
<evidence type="ECO:0000256" key="7">
    <source>
        <dbReference type="ARBA" id="ARBA00023251"/>
    </source>
</evidence>
<evidence type="ECO:0000256" key="1">
    <source>
        <dbReference type="ARBA" id="ARBA00004651"/>
    </source>
</evidence>
<evidence type="ECO:0000313" key="10">
    <source>
        <dbReference type="EMBL" id="GAA4970566.1"/>
    </source>
</evidence>
<dbReference type="PANTHER" id="PTHR42718">
    <property type="entry name" value="MAJOR FACILITATOR SUPERFAMILY MULTIDRUG TRANSPORTER MFSC"/>
    <property type="match status" value="1"/>
</dbReference>
<protein>
    <submittedName>
        <fullName evidence="10">MFS transporter</fullName>
    </submittedName>
</protein>
<evidence type="ECO:0000256" key="4">
    <source>
        <dbReference type="ARBA" id="ARBA00022692"/>
    </source>
</evidence>
<keyword evidence="5 8" id="KW-1133">Transmembrane helix</keyword>
<reference evidence="11" key="1">
    <citation type="journal article" date="2019" name="Int. J. Syst. Evol. Microbiol.">
        <title>The Global Catalogue of Microorganisms (GCM) 10K type strain sequencing project: providing services to taxonomists for standard genome sequencing and annotation.</title>
        <authorList>
            <consortium name="The Broad Institute Genomics Platform"/>
            <consortium name="The Broad Institute Genome Sequencing Center for Infectious Disease"/>
            <person name="Wu L."/>
            <person name="Ma J."/>
        </authorList>
    </citation>
    <scope>NUCLEOTIDE SEQUENCE [LARGE SCALE GENOMIC DNA]</scope>
    <source>
        <strain evidence="11">JCM 17657</strain>
    </source>
</reference>
<keyword evidence="11" id="KW-1185">Reference proteome</keyword>
<dbReference type="Gene3D" id="1.20.1250.20">
    <property type="entry name" value="MFS general substrate transporter like domains"/>
    <property type="match status" value="1"/>
</dbReference>
<dbReference type="RefSeq" id="WP_226030704.1">
    <property type="nucleotide sequence ID" value="NZ_BAABIV010000002.1"/>
</dbReference>
<feature type="transmembrane region" description="Helical" evidence="8">
    <location>
        <begin position="479"/>
        <end position="498"/>
    </location>
</feature>
<feature type="transmembrane region" description="Helical" evidence="8">
    <location>
        <begin position="332"/>
        <end position="352"/>
    </location>
</feature>
<feature type="transmembrane region" description="Helical" evidence="8">
    <location>
        <begin position="358"/>
        <end position="384"/>
    </location>
</feature>
<keyword evidence="4 8" id="KW-0812">Transmembrane</keyword>
<proteinExistence type="predicted"/>
<dbReference type="SUPFAM" id="SSF103473">
    <property type="entry name" value="MFS general substrate transporter"/>
    <property type="match status" value="1"/>
</dbReference>
<keyword evidence="6 8" id="KW-0472">Membrane</keyword>
<evidence type="ECO:0000256" key="8">
    <source>
        <dbReference type="SAM" id="Phobius"/>
    </source>
</evidence>
<name>A0ABP9HH72_9ACTN</name>
<organism evidence="10 11">
    <name type="scientific">Streptomyces hyderabadensis</name>
    <dbReference type="NCBI Taxonomy" id="598549"/>
    <lineage>
        <taxon>Bacteria</taxon>
        <taxon>Bacillati</taxon>
        <taxon>Actinomycetota</taxon>
        <taxon>Actinomycetes</taxon>
        <taxon>Kitasatosporales</taxon>
        <taxon>Streptomycetaceae</taxon>
        <taxon>Streptomyces</taxon>
    </lineage>
</organism>
<feature type="transmembrane region" description="Helical" evidence="8">
    <location>
        <begin position="167"/>
        <end position="189"/>
    </location>
</feature>
<feature type="transmembrane region" description="Helical" evidence="8">
    <location>
        <begin position="57"/>
        <end position="74"/>
    </location>
</feature>
<feature type="domain" description="Major facilitator superfamily (MFS) profile" evidence="9">
    <location>
        <begin position="15"/>
        <end position="502"/>
    </location>
</feature>